<evidence type="ECO:0000256" key="5">
    <source>
        <dbReference type="ARBA" id="ARBA00023163"/>
    </source>
</evidence>
<evidence type="ECO:0000256" key="2">
    <source>
        <dbReference type="ARBA" id="ARBA00022833"/>
    </source>
</evidence>
<keyword evidence="8" id="KW-1185">Reference proteome</keyword>
<name>A0A2L2TWA9_9HYPO</name>
<accession>A0A2L2TWA9</accession>
<dbReference type="Proteomes" id="UP000245910">
    <property type="component" value="Chromosome III"/>
</dbReference>
<reference evidence="8" key="1">
    <citation type="submission" date="2014-10" db="EMBL/GenBank/DDBJ databases">
        <authorList>
            <person name="King R."/>
        </authorList>
    </citation>
    <scope>NUCLEOTIDE SEQUENCE [LARGE SCALE GENOMIC DNA]</scope>
    <source>
        <strain evidence="8">A3/5</strain>
    </source>
</reference>
<dbReference type="PANTHER" id="PTHR36206:SF4">
    <property type="entry name" value="HYPOTHETICAL CONSERVED PROTEIN (EUROFUNG)-RELATED"/>
    <property type="match status" value="1"/>
</dbReference>
<evidence type="ECO:0000256" key="4">
    <source>
        <dbReference type="ARBA" id="ARBA00023125"/>
    </source>
</evidence>
<proteinExistence type="predicted"/>
<keyword evidence="2" id="KW-0862">Zinc</keyword>
<protein>
    <recommendedName>
        <fullName evidence="9">C6 zinc finger domain protein</fullName>
    </recommendedName>
</protein>
<evidence type="ECO:0000256" key="1">
    <source>
        <dbReference type="ARBA" id="ARBA00022723"/>
    </source>
</evidence>
<evidence type="ECO:0000256" key="3">
    <source>
        <dbReference type="ARBA" id="ARBA00023015"/>
    </source>
</evidence>
<dbReference type="GO" id="GO:0003677">
    <property type="term" value="F:DNA binding"/>
    <property type="evidence" value="ECO:0007669"/>
    <property type="project" value="UniProtKB-KW"/>
</dbReference>
<dbReference type="STRING" id="56646.A0A2L2TWA9"/>
<dbReference type="InterPro" id="IPR052360">
    <property type="entry name" value="Transcr_Regulatory_Proteins"/>
</dbReference>
<dbReference type="EMBL" id="LN649231">
    <property type="protein sequence ID" value="CEI68746.1"/>
    <property type="molecule type" value="Genomic_DNA"/>
</dbReference>
<dbReference type="GO" id="GO:0046872">
    <property type="term" value="F:metal ion binding"/>
    <property type="evidence" value="ECO:0007669"/>
    <property type="project" value="UniProtKB-KW"/>
</dbReference>
<keyword evidence="6" id="KW-0539">Nucleus</keyword>
<evidence type="ECO:0000256" key="6">
    <source>
        <dbReference type="ARBA" id="ARBA00023242"/>
    </source>
</evidence>
<evidence type="ECO:0000313" key="8">
    <source>
        <dbReference type="Proteomes" id="UP000245910"/>
    </source>
</evidence>
<keyword evidence="3" id="KW-0805">Transcription regulation</keyword>
<keyword evidence="5" id="KW-0804">Transcription</keyword>
<dbReference type="PANTHER" id="PTHR36206">
    <property type="entry name" value="ASPERCRYPTIN BIOSYNTHESIS CLUSTER-SPECIFIC TRANSCRIPTION REGULATOR ATNN-RELATED"/>
    <property type="match status" value="1"/>
</dbReference>
<dbReference type="AlphaFoldDB" id="A0A2L2TWA9"/>
<keyword evidence="4" id="KW-0238">DNA-binding</keyword>
<evidence type="ECO:0008006" key="9">
    <source>
        <dbReference type="Google" id="ProtNLM"/>
    </source>
</evidence>
<organism evidence="7 8">
    <name type="scientific">Fusarium venenatum</name>
    <dbReference type="NCBI Taxonomy" id="56646"/>
    <lineage>
        <taxon>Eukaryota</taxon>
        <taxon>Fungi</taxon>
        <taxon>Dikarya</taxon>
        <taxon>Ascomycota</taxon>
        <taxon>Pezizomycotina</taxon>
        <taxon>Sordariomycetes</taxon>
        <taxon>Hypocreomycetidae</taxon>
        <taxon>Hypocreales</taxon>
        <taxon>Nectriaceae</taxon>
        <taxon>Fusarium</taxon>
    </lineage>
</organism>
<sequence length="469" mass="52770">MAAASRVNPKTKSSPKIPFQTFGQCFFKSHCEQNYFEVWVQFSNIICGDDLSELCSSAITQLSFTDLAIREAMLAVGCLKTALDERHALLLGSKAAGTPAYDEAISRYIVALRSVVSSSLNRTTIRTVLLCCILFICFDILDGNRHAVHNHVFHGLRILQQFLYSLCPQAELAACPDSPDPFAVDGLIIQIFQRLTMISHSHLALQAQSLWQTTSSSRPTPKLPVARIPESFESLKDAARWLDTIYKGLLDATRAYQGDISGFATDEAWVNLRVGLLALLDAWENAFERTLQDARKRCHNNSGRFSHALLLRIQWIVAYTSVKASQCTDYEGLVTVESYFEEIIILADQLPRAYITKITPFTICSPVFALFLCGYKCRNPNIRADAERLLGTFNIQVDGLWDNRAALAIVQWGRELEDEYAPLFSSAADAWVTIRQRYVVFHNHEDKATVGSLRLRGVEWVMVQEIISW</sequence>
<keyword evidence="1" id="KW-0479">Metal-binding</keyword>
<evidence type="ECO:0000313" key="7">
    <source>
        <dbReference type="EMBL" id="CEI68746.1"/>
    </source>
</evidence>